<dbReference type="NCBIfam" id="NF003198">
    <property type="entry name" value="PRK04169.1-2"/>
    <property type="match status" value="1"/>
</dbReference>
<evidence type="ECO:0000256" key="2">
    <source>
        <dbReference type="ARBA" id="ARBA00022679"/>
    </source>
</evidence>
<dbReference type="EMBL" id="FRBU01000008">
    <property type="protein sequence ID" value="SHL48777.1"/>
    <property type="molecule type" value="Genomic_DNA"/>
</dbReference>
<dbReference type="GO" id="GO:0000287">
    <property type="term" value="F:magnesium ion binding"/>
    <property type="evidence" value="ECO:0007669"/>
    <property type="project" value="UniProtKB-UniRule"/>
</dbReference>
<dbReference type="Gene3D" id="3.20.20.390">
    <property type="entry name" value="FMN-linked oxidoreductases"/>
    <property type="match status" value="1"/>
</dbReference>
<evidence type="ECO:0000256" key="8">
    <source>
        <dbReference type="ARBA" id="ARBA00047288"/>
    </source>
</evidence>
<evidence type="ECO:0000256" key="4">
    <source>
        <dbReference type="ARBA" id="ARBA00022842"/>
    </source>
</evidence>
<evidence type="ECO:0000313" key="11">
    <source>
        <dbReference type="Proteomes" id="UP000184260"/>
    </source>
</evidence>
<dbReference type="SUPFAM" id="SSF51395">
    <property type="entry name" value="FMN-linked oxidoreductases"/>
    <property type="match status" value="1"/>
</dbReference>
<evidence type="ECO:0000256" key="1">
    <source>
        <dbReference type="ARBA" id="ARBA00022516"/>
    </source>
</evidence>
<dbReference type="NCBIfam" id="TIGR01768">
    <property type="entry name" value="GGGP-family"/>
    <property type="match status" value="1"/>
</dbReference>
<dbReference type="Proteomes" id="UP000184260">
    <property type="component" value="Unassembled WGS sequence"/>
</dbReference>
<dbReference type="GO" id="GO:0005737">
    <property type="term" value="C:cytoplasm"/>
    <property type="evidence" value="ECO:0007669"/>
    <property type="project" value="InterPro"/>
</dbReference>
<feature type="binding site" evidence="9">
    <location>
        <position position="52"/>
    </location>
    <ligand>
        <name>Mg(2+)</name>
        <dbReference type="ChEBI" id="CHEBI:18420"/>
    </ligand>
</feature>
<dbReference type="InterPro" id="IPR008205">
    <property type="entry name" value="GGGP_HepGP_synthase"/>
</dbReference>
<keyword evidence="5 9" id="KW-0443">Lipid metabolism</keyword>
<feature type="binding site" evidence="9">
    <location>
        <position position="81"/>
    </location>
    <ligand>
        <name>Mg(2+)</name>
        <dbReference type="ChEBI" id="CHEBI:18420"/>
    </ligand>
</feature>
<dbReference type="GO" id="GO:0046474">
    <property type="term" value="P:glycerophospholipid biosynthetic process"/>
    <property type="evidence" value="ECO:0007669"/>
    <property type="project" value="UniProtKB-UniRule"/>
</dbReference>
<feature type="binding site" evidence="9">
    <location>
        <begin position="254"/>
        <end position="255"/>
    </location>
    <ligand>
        <name>sn-glycerol 1-phosphate</name>
        <dbReference type="ChEBI" id="CHEBI:57685"/>
    </ligand>
</feature>
<dbReference type="PANTHER" id="PTHR21235">
    <property type="entry name" value="IMIDAZOLE GLYCEROL PHOSPHATE SYNTHASE SUBUNIT HISF/H IGP SYNTHASE SUBUNIT HISF/H"/>
    <property type="match status" value="1"/>
</dbReference>
<evidence type="ECO:0000256" key="9">
    <source>
        <dbReference type="HAMAP-Rule" id="MF_00112"/>
    </source>
</evidence>
<gene>
    <name evidence="10" type="ORF">SAMN05443669_100843</name>
</gene>
<evidence type="ECO:0000256" key="7">
    <source>
        <dbReference type="ARBA" id="ARBA00023264"/>
    </source>
</evidence>
<reference evidence="11" key="1">
    <citation type="submission" date="2016-11" db="EMBL/GenBank/DDBJ databases">
        <authorList>
            <person name="Varghese N."/>
            <person name="Submissions S."/>
        </authorList>
    </citation>
    <scope>NUCLEOTIDE SEQUENCE [LARGE SCALE GENOMIC DNA]</scope>
    <source>
        <strain evidence="11">DSM 3661</strain>
    </source>
</reference>
<evidence type="ECO:0000256" key="3">
    <source>
        <dbReference type="ARBA" id="ARBA00022723"/>
    </source>
</evidence>
<keyword evidence="7 9" id="KW-1208">Phospholipid metabolism</keyword>
<dbReference type="AlphaFoldDB" id="A0A1M7B1L1"/>
<dbReference type="GO" id="GO:0047294">
    <property type="term" value="F:phosphoglycerol geranylgeranyltransferase activity"/>
    <property type="evidence" value="ECO:0007669"/>
    <property type="project" value="UniProtKB-UniRule"/>
</dbReference>
<dbReference type="EC" id="2.5.1.41" evidence="9"/>
<accession>A0A1M7B1L1</accession>
<evidence type="ECO:0000256" key="5">
    <source>
        <dbReference type="ARBA" id="ARBA00023098"/>
    </source>
</evidence>
<keyword evidence="2 9" id="KW-0808">Transferase</keyword>
<keyword evidence="1 9" id="KW-0444">Lipid biosynthesis</keyword>
<keyword evidence="6 9" id="KW-0594">Phospholipid biosynthesis</keyword>
<dbReference type="NCBIfam" id="TIGR01769">
    <property type="entry name" value="GGGP"/>
    <property type="match status" value="1"/>
</dbReference>
<proteinExistence type="inferred from homology"/>
<organism evidence="10 11">
    <name type="scientific">Flavobacterium xanthum</name>
    <dbReference type="NCBI Taxonomy" id="69322"/>
    <lineage>
        <taxon>Bacteria</taxon>
        <taxon>Pseudomonadati</taxon>
        <taxon>Bacteroidota</taxon>
        <taxon>Flavobacteriia</taxon>
        <taxon>Flavobacteriales</taxon>
        <taxon>Flavobacteriaceae</taxon>
        <taxon>Flavobacterium</taxon>
    </lineage>
</organism>
<comment type="caution">
    <text evidence="9">Lacks conserved residue(s) required for the propagation of feature annotation.</text>
</comment>
<comment type="cofactor">
    <cofactor evidence="9">
        <name>Mg(2+)</name>
        <dbReference type="ChEBI" id="CHEBI:18420"/>
    </cofactor>
</comment>
<feature type="binding site" evidence="9">
    <location>
        <begin position="232"/>
        <end position="233"/>
    </location>
    <ligand>
        <name>sn-glycerol 1-phosphate</name>
        <dbReference type="ChEBI" id="CHEBI:57685"/>
    </ligand>
</feature>
<keyword evidence="11" id="KW-1185">Reference proteome</keyword>
<dbReference type="STRING" id="69322.SAMN05443669_100843"/>
<sequence>MTKRVVNYNNQLNNPYKSVKSASSACQKMTNIYNEITQSKVENQKLLAILLDPDKIVLENLSILISKINQSPATHIFIGGSQVTTNILDELIVQIKQNCKLPIILFPGNPSQISDKADAILFLSLISGRNPDFLIEHQVKAAPILKKTQLEIISTGYILIESGNETAVERVSKTKPLDRNNLDLALATAQAGEMLGNKLIYLEAGSGAKQAVPLEMIRKISHNIEIPILVGGGIVDLQGIENAYNAGADLVVVGTAFENNNNFFKV</sequence>
<keyword evidence="4 9" id="KW-0460">Magnesium</keyword>
<comment type="function">
    <text evidence="9">Prenyltransferase that catalyzes the transfer of the geranylgeranyl moiety of geranylgeranyl diphosphate (GGPP) to the C3 hydroxyl of sn-glycerol-1-phosphate (G1P).</text>
</comment>
<dbReference type="Pfam" id="PF01884">
    <property type="entry name" value="PcrB"/>
    <property type="match status" value="1"/>
</dbReference>
<dbReference type="InterPro" id="IPR038597">
    <property type="entry name" value="GGGP/HepGP_synthase_sf"/>
</dbReference>
<feature type="binding site" evidence="9">
    <location>
        <begin position="201"/>
        <end position="207"/>
    </location>
    <ligand>
        <name>sn-glycerol 1-phosphate</name>
        <dbReference type="ChEBI" id="CHEBI:57685"/>
    </ligand>
</feature>
<dbReference type="InterPro" id="IPR050064">
    <property type="entry name" value="IGPS_HisA/HisF"/>
</dbReference>
<dbReference type="GO" id="GO:0000107">
    <property type="term" value="F:imidazoleglycerol-phosphate synthase activity"/>
    <property type="evidence" value="ECO:0007669"/>
    <property type="project" value="TreeGrafter"/>
</dbReference>
<protein>
    <recommendedName>
        <fullName evidence="9">Geranylgeranylglyceryl phosphate synthase</fullName>
        <shortName evidence="9">GGGP synthase</shortName>
        <shortName evidence="9">GGGPS</shortName>
        <ecNumber evidence="9">2.5.1.41</ecNumber>
    </recommendedName>
    <alternativeName>
        <fullName evidence="9">(S)-3-O-geranylgeranylglyceryl phosphate synthase</fullName>
    </alternativeName>
    <alternativeName>
        <fullName evidence="9">Phosphoglycerol geranylgeranyltransferase</fullName>
    </alternativeName>
</protein>
<dbReference type="InterPro" id="IPR010946">
    <property type="entry name" value="GGGP_synth"/>
</dbReference>
<dbReference type="HAMAP" id="MF_00112">
    <property type="entry name" value="GGGP_HepGP_synthase"/>
    <property type="match status" value="1"/>
</dbReference>
<comment type="similarity">
    <text evidence="9">Belongs to the GGGP/HepGP synthase family. Group II subfamily.</text>
</comment>
<comment type="catalytic activity">
    <reaction evidence="8 9">
        <text>sn-glycerol 1-phosphate + (2E,6E,10E)-geranylgeranyl diphosphate = sn-3-O-(geranylgeranyl)glycerol 1-phosphate + diphosphate</text>
        <dbReference type="Rhea" id="RHEA:23404"/>
        <dbReference type="ChEBI" id="CHEBI:33019"/>
        <dbReference type="ChEBI" id="CHEBI:57677"/>
        <dbReference type="ChEBI" id="CHEBI:57685"/>
        <dbReference type="ChEBI" id="CHEBI:58756"/>
        <dbReference type="EC" id="2.5.1.41"/>
    </reaction>
</comment>
<name>A0A1M7B1L1_9FLAO</name>
<evidence type="ECO:0000313" key="10">
    <source>
        <dbReference type="EMBL" id="SHL48777.1"/>
    </source>
</evidence>
<keyword evidence="3 9" id="KW-0479">Metal-binding</keyword>
<dbReference type="PANTHER" id="PTHR21235:SF22">
    <property type="entry name" value="GERANYLGERANYLGLYCERYL PHOSPHATE SYNTHASE"/>
    <property type="match status" value="1"/>
</dbReference>
<evidence type="ECO:0000256" key="6">
    <source>
        <dbReference type="ARBA" id="ARBA00023209"/>
    </source>
</evidence>